<dbReference type="AlphaFoldDB" id="A0A8J5MN44"/>
<sequence length="520" mass="58494">MPPLRKLGSLTEICLECVWRWLHRCVGPAATTRNGRRLQTQYLVSALNSSLRQRLLIIICNIKTELLMESKCKLLQALGDNSTQWIDFSGSGSVFYDEIMRLYNTLCVANIYNLTRLGVVCDMKSRIDQKYISAVNSTFYWPLRKMSNLRWLTLGGVADGTILEILGANCHHLQYLDVSHSLKVDNDAVAAFLLKDPGAIQGWNPQQVGHQELPTSTTPCCTTLNQVCVSGTQVSMMGAVLLLRHVPQLRSLGGYIHDCSICQVIEILQPEGGVTQYKLNHLWDAIIRPRHTSLLNATCPSITAVTTCQASLPVLYLLQPLESLSVDVDFRHCTEALYDYLVVRGDTLRQLILTNSVYYPLDLACLIQFTPRLERVEATVTVKQEDINFPVWTTLKVASVKVENSASILALLTHTPDLRDLDLAFLEGIYTEETYESISDDLLLQILTGGGLKTLEKLRISRCMISRKGVNYLLLACPNLHYLAPLIFWPNVSLVDVEKLRARATQNNWVLRIVMRSDEE</sequence>
<evidence type="ECO:0000313" key="1">
    <source>
        <dbReference type="EMBL" id="KAG7157551.1"/>
    </source>
</evidence>
<dbReference type="OrthoDB" id="16120at2759"/>
<dbReference type="Proteomes" id="UP000747542">
    <property type="component" value="Unassembled WGS sequence"/>
</dbReference>
<comment type="caution">
    <text evidence="1">The sequence shown here is derived from an EMBL/GenBank/DDBJ whole genome shotgun (WGS) entry which is preliminary data.</text>
</comment>
<gene>
    <name evidence="1" type="ORF">Hamer_G019185</name>
</gene>
<proteinExistence type="predicted"/>
<accession>A0A8J5MN44</accession>
<keyword evidence="2" id="KW-1185">Reference proteome</keyword>
<name>A0A8J5MN44_HOMAM</name>
<organism evidence="1 2">
    <name type="scientific">Homarus americanus</name>
    <name type="common">American lobster</name>
    <dbReference type="NCBI Taxonomy" id="6706"/>
    <lineage>
        <taxon>Eukaryota</taxon>
        <taxon>Metazoa</taxon>
        <taxon>Ecdysozoa</taxon>
        <taxon>Arthropoda</taxon>
        <taxon>Crustacea</taxon>
        <taxon>Multicrustacea</taxon>
        <taxon>Malacostraca</taxon>
        <taxon>Eumalacostraca</taxon>
        <taxon>Eucarida</taxon>
        <taxon>Decapoda</taxon>
        <taxon>Pleocyemata</taxon>
        <taxon>Astacidea</taxon>
        <taxon>Nephropoidea</taxon>
        <taxon>Nephropidae</taxon>
        <taxon>Homarus</taxon>
    </lineage>
</organism>
<dbReference type="EMBL" id="JAHLQT010037402">
    <property type="protein sequence ID" value="KAG7157551.1"/>
    <property type="molecule type" value="Genomic_DNA"/>
</dbReference>
<evidence type="ECO:0000313" key="2">
    <source>
        <dbReference type="Proteomes" id="UP000747542"/>
    </source>
</evidence>
<protein>
    <submittedName>
        <fullName evidence="1">Uncharacterized protein</fullName>
    </submittedName>
</protein>
<reference evidence="1" key="1">
    <citation type="journal article" date="2021" name="Sci. Adv.">
        <title>The American lobster genome reveals insights on longevity, neural, and immune adaptations.</title>
        <authorList>
            <person name="Polinski J.M."/>
            <person name="Zimin A.V."/>
            <person name="Clark K.F."/>
            <person name="Kohn A.B."/>
            <person name="Sadowski N."/>
            <person name="Timp W."/>
            <person name="Ptitsyn A."/>
            <person name="Khanna P."/>
            <person name="Romanova D.Y."/>
            <person name="Williams P."/>
            <person name="Greenwood S.J."/>
            <person name="Moroz L.L."/>
            <person name="Walt D.R."/>
            <person name="Bodnar A.G."/>
        </authorList>
    </citation>
    <scope>NUCLEOTIDE SEQUENCE</scope>
    <source>
        <strain evidence="1">GMGI-L3</strain>
    </source>
</reference>